<evidence type="ECO:0000256" key="4">
    <source>
        <dbReference type="ARBA" id="ARBA00048461"/>
    </source>
</evidence>
<feature type="region of interest" description="Disordered" evidence="5">
    <location>
        <begin position="149"/>
        <end position="191"/>
    </location>
</feature>
<gene>
    <name evidence="7" type="ORF">MVES_003383</name>
</gene>
<feature type="compositionally biased region" description="Polar residues" evidence="5">
    <location>
        <begin position="174"/>
        <end position="183"/>
    </location>
</feature>
<sequence length="788" mass="88927">MTVSTLGILAHVTPALIKNAFRNYVRFWITLGDGSKRLSANEFYYNQVFLMIKELADYLTHETAEDVQKLTDTQLPAPPWASSRKVMIPMSTCSDAAQYLIEYFGPQSLQEVVGGARWWQMRTLEGVPGEWISQYTDYHTVVRASEGKNTSLSTSMAKHMTRNTQNRNPRHEQPNQPYEQPNSEAGRYADTDEERTRLTRVMLYFHGGGYYFGSNETHRFMILRIARKFGGFAFAVNYRKAPQYPFPCAIQDCLAAYLYLTRPPPGAKHAPVPPESIVFGGDSAGGGLALAVLQVLRDLELPLPAGAVLLSPWCDLTHSFPSILQNTKTDYIPPYSFIHKPSAMWPLPTDTGVFAHSWCMFGKRRSRSVPPPAACKQEEVVNVTDPTGKSIPVTSQVQMYATNAQLFHPLCSPALSGSLGGLPPLFVLAGDAEVLRDEAIYIAHKAAHPDRFPLRDELMDRYPSMRKMQAKYYHQPTKVHLQVYDAQCHVFPMFLLTTPAKYAFRALTSFIKYVTGAPCMEVPQASGAQKEWQYSGTDGDAFFQPNEESVYSGKVPLHRHAFDGNMIRERVDYTGKVRPMEAPETMQALRMPFGRVGMVNYDTYHRFQEGHTIWDNRYQHSTKRAQKKRAKYERRFARFLEKAQDEGLLDDMGDLDISASGTHWTDLAAFGPTDLHNEAPPPSSVVRRRDTPESLSMLKLALYQRAQRRKSLGLAGNAPPHKDEALHLRRSASFCSTWSGATIGENEPRMRGTGEHRPTDDTGKPLSKRFGLWKSLLFRFGDTRGKEL</sequence>
<evidence type="ECO:0000256" key="1">
    <source>
        <dbReference type="ARBA" id="ARBA00010515"/>
    </source>
</evidence>
<dbReference type="InterPro" id="IPR050300">
    <property type="entry name" value="GDXG_lipolytic_enzyme"/>
</dbReference>
<feature type="region of interest" description="Disordered" evidence="5">
    <location>
        <begin position="672"/>
        <end position="691"/>
    </location>
</feature>
<evidence type="ECO:0000259" key="6">
    <source>
        <dbReference type="Pfam" id="PF07859"/>
    </source>
</evidence>
<dbReference type="Pfam" id="PF07859">
    <property type="entry name" value="Abhydrolase_3"/>
    <property type="match status" value="1"/>
</dbReference>
<accession>A0A2N1J818</accession>
<dbReference type="OrthoDB" id="1662883at2759"/>
<dbReference type="AlphaFoldDB" id="A0A2N1J818"/>
<comment type="catalytic activity">
    <reaction evidence="4">
        <text>a monoacylglycerol + H2O = glycerol + a fatty acid + H(+)</text>
        <dbReference type="Rhea" id="RHEA:15245"/>
        <dbReference type="ChEBI" id="CHEBI:15377"/>
        <dbReference type="ChEBI" id="CHEBI:15378"/>
        <dbReference type="ChEBI" id="CHEBI:17408"/>
        <dbReference type="ChEBI" id="CHEBI:17754"/>
        <dbReference type="ChEBI" id="CHEBI:28868"/>
    </reaction>
</comment>
<dbReference type="Gene3D" id="3.40.50.1820">
    <property type="entry name" value="alpha/beta hydrolase"/>
    <property type="match status" value="1"/>
</dbReference>
<name>A0A2N1J818_9BASI</name>
<dbReference type="PANTHER" id="PTHR48081">
    <property type="entry name" value="AB HYDROLASE SUPERFAMILY PROTEIN C4A8.06C"/>
    <property type="match status" value="1"/>
</dbReference>
<dbReference type="PANTHER" id="PTHR48081:SF5">
    <property type="entry name" value="ALPHA_BETA HYDROLASE FOLD-3 DOMAIN-CONTAINING PROTEIN"/>
    <property type="match status" value="1"/>
</dbReference>
<feature type="compositionally biased region" description="Polar residues" evidence="5">
    <location>
        <begin position="149"/>
        <end position="167"/>
    </location>
</feature>
<feature type="region of interest" description="Disordered" evidence="5">
    <location>
        <begin position="740"/>
        <end position="765"/>
    </location>
</feature>
<evidence type="ECO:0000256" key="2">
    <source>
        <dbReference type="ARBA" id="ARBA00022801"/>
    </source>
</evidence>
<evidence type="ECO:0000313" key="7">
    <source>
        <dbReference type="EMBL" id="PKI82683.1"/>
    </source>
</evidence>
<dbReference type="InterPro" id="IPR029058">
    <property type="entry name" value="AB_hydrolase_fold"/>
</dbReference>
<dbReference type="GO" id="GO:0016787">
    <property type="term" value="F:hydrolase activity"/>
    <property type="evidence" value="ECO:0007669"/>
    <property type="project" value="UniProtKB-KW"/>
</dbReference>
<reference evidence="7 8" key="1">
    <citation type="submission" date="2017-10" db="EMBL/GenBank/DDBJ databases">
        <title>A novel species of cold-tolerant Malassezia isolated from bats.</title>
        <authorList>
            <person name="Lorch J.M."/>
            <person name="Palmer J.M."/>
            <person name="Vanderwolf K.J."/>
            <person name="Schmidt K.Z."/>
            <person name="Verant M.L."/>
            <person name="Weller T.J."/>
            <person name="Blehert D.S."/>
        </authorList>
    </citation>
    <scope>NUCLEOTIDE SEQUENCE [LARGE SCALE GENOMIC DNA]</scope>
    <source>
        <strain evidence="7 8">NWHC:44797-103</strain>
    </source>
</reference>
<evidence type="ECO:0000256" key="5">
    <source>
        <dbReference type="SAM" id="MobiDB-lite"/>
    </source>
</evidence>
<dbReference type="Proteomes" id="UP000232875">
    <property type="component" value="Unassembled WGS sequence"/>
</dbReference>
<protein>
    <recommendedName>
        <fullName evidence="6">Alpha/beta hydrolase fold-3 domain-containing protein</fullName>
    </recommendedName>
</protein>
<dbReference type="SUPFAM" id="SSF53474">
    <property type="entry name" value="alpha/beta-Hydrolases"/>
    <property type="match status" value="1"/>
</dbReference>
<dbReference type="STRING" id="2020962.A0A2N1J818"/>
<evidence type="ECO:0000256" key="3">
    <source>
        <dbReference type="ARBA" id="ARBA00047591"/>
    </source>
</evidence>
<feature type="domain" description="Alpha/beta hydrolase fold-3" evidence="6">
    <location>
        <begin position="202"/>
        <end position="329"/>
    </location>
</feature>
<comment type="similarity">
    <text evidence="1">Belongs to the 'GDXG' lipolytic enzyme family.</text>
</comment>
<keyword evidence="2" id="KW-0378">Hydrolase</keyword>
<dbReference type="InterPro" id="IPR002168">
    <property type="entry name" value="Lipase_GDXG_HIS_AS"/>
</dbReference>
<dbReference type="EMBL" id="KZ454994">
    <property type="protein sequence ID" value="PKI82683.1"/>
    <property type="molecule type" value="Genomic_DNA"/>
</dbReference>
<evidence type="ECO:0000313" key="8">
    <source>
        <dbReference type="Proteomes" id="UP000232875"/>
    </source>
</evidence>
<keyword evidence="8" id="KW-1185">Reference proteome</keyword>
<dbReference type="PROSITE" id="PS01173">
    <property type="entry name" value="LIPASE_GDXG_HIS"/>
    <property type="match status" value="1"/>
</dbReference>
<feature type="compositionally biased region" description="Basic and acidic residues" evidence="5">
    <location>
        <begin position="746"/>
        <end position="763"/>
    </location>
</feature>
<comment type="catalytic activity">
    <reaction evidence="3">
        <text>a diacylglycerol + H2O = a monoacylglycerol + a fatty acid + H(+)</text>
        <dbReference type="Rhea" id="RHEA:32731"/>
        <dbReference type="ChEBI" id="CHEBI:15377"/>
        <dbReference type="ChEBI" id="CHEBI:15378"/>
        <dbReference type="ChEBI" id="CHEBI:17408"/>
        <dbReference type="ChEBI" id="CHEBI:18035"/>
        <dbReference type="ChEBI" id="CHEBI:28868"/>
    </reaction>
</comment>
<dbReference type="InterPro" id="IPR013094">
    <property type="entry name" value="AB_hydrolase_3"/>
</dbReference>
<organism evidence="7 8">
    <name type="scientific">Malassezia vespertilionis</name>
    <dbReference type="NCBI Taxonomy" id="2020962"/>
    <lineage>
        <taxon>Eukaryota</taxon>
        <taxon>Fungi</taxon>
        <taxon>Dikarya</taxon>
        <taxon>Basidiomycota</taxon>
        <taxon>Ustilaginomycotina</taxon>
        <taxon>Malasseziomycetes</taxon>
        <taxon>Malasseziales</taxon>
        <taxon>Malasseziaceae</taxon>
        <taxon>Malassezia</taxon>
    </lineage>
</organism>
<proteinExistence type="inferred from homology"/>